<organism evidence="11 12">
    <name type="scientific">Coregonus suidteri</name>
    <dbReference type="NCBI Taxonomy" id="861788"/>
    <lineage>
        <taxon>Eukaryota</taxon>
        <taxon>Metazoa</taxon>
        <taxon>Chordata</taxon>
        <taxon>Craniata</taxon>
        <taxon>Vertebrata</taxon>
        <taxon>Euteleostomi</taxon>
        <taxon>Actinopterygii</taxon>
        <taxon>Neopterygii</taxon>
        <taxon>Teleostei</taxon>
        <taxon>Protacanthopterygii</taxon>
        <taxon>Salmoniformes</taxon>
        <taxon>Salmonidae</taxon>
        <taxon>Coregoninae</taxon>
        <taxon>Coregonus</taxon>
    </lineage>
</organism>
<evidence type="ECO:0000256" key="3">
    <source>
        <dbReference type="ARBA" id="ARBA00010767"/>
    </source>
</evidence>
<dbReference type="AlphaFoldDB" id="A0AAN8QL55"/>
<evidence type="ECO:0000313" key="12">
    <source>
        <dbReference type="Proteomes" id="UP001356427"/>
    </source>
</evidence>
<evidence type="ECO:0000256" key="4">
    <source>
        <dbReference type="ARBA" id="ARBA00013872"/>
    </source>
</evidence>
<keyword evidence="12" id="KW-1185">Reference proteome</keyword>
<dbReference type="PANTHER" id="PTHR16299">
    <property type="entry name" value="CENTROSOMAL PROTEIN KIZUNA"/>
    <property type="match status" value="1"/>
</dbReference>
<evidence type="ECO:0000256" key="8">
    <source>
        <dbReference type="ARBA" id="ARBA00024919"/>
    </source>
</evidence>
<comment type="function">
    <text evidence="8">Centrosomal protein required for establishing a robust mitotic centrosome architecture that can endure the forces that converge on the centrosomes during spindle formation. Required for stabilizing the expanded pericentriolar material around the centriole.</text>
</comment>
<name>A0AAN8QL55_9TELE</name>
<evidence type="ECO:0000313" key="11">
    <source>
        <dbReference type="EMBL" id="KAK6307115.1"/>
    </source>
</evidence>
<evidence type="ECO:0000256" key="1">
    <source>
        <dbReference type="ARBA" id="ARBA00004120"/>
    </source>
</evidence>
<feature type="region of interest" description="Disordered" evidence="10">
    <location>
        <begin position="33"/>
        <end position="121"/>
    </location>
</feature>
<comment type="caution">
    <text evidence="11">The sequence shown here is derived from an EMBL/GenBank/DDBJ whole genome shotgun (WGS) entry which is preliminary data.</text>
</comment>
<dbReference type="GO" id="GO:0005813">
    <property type="term" value="C:centrosome"/>
    <property type="evidence" value="ECO:0007669"/>
    <property type="project" value="UniProtKB-SubCell"/>
</dbReference>
<feature type="compositionally biased region" description="Acidic residues" evidence="10">
    <location>
        <begin position="47"/>
        <end position="56"/>
    </location>
</feature>
<dbReference type="EMBL" id="JAGTTL010000020">
    <property type="protein sequence ID" value="KAK6307115.1"/>
    <property type="molecule type" value="Genomic_DNA"/>
</dbReference>
<comment type="similarity">
    <text evidence="3">Belongs to the kizuna family.</text>
</comment>
<evidence type="ECO:0000256" key="7">
    <source>
        <dbReference type="ARBA" id="ARBA00023273"/>
    </source>
</evidence>
<dbReference type="GO" id="GO:0007051">
    <property type="term" value="P:spindle organization"/>
    <property type="evidence" value="ECO:0007669"/>
    <property type="project" value="InterPro"/>
</dbReference>
<feature type="compositionally biased region" description="Basic and acidic residues" evidence="10">
    <location>
        <begin position="101"/>
        <end position="121"/>
    </location>
</feature>
<evidence type="ECO:0000256" key="6">
    <source>
        <dbReference type="ARBA" id="ARBA00023212"/>
    </source>
</evidence>
<sequence>MSSPPSASSSCSLHCCYSTKAKVLLRTLLSRSSEECPTVEVDRLQSGEEDSQDESPVESIPIRETKAYQLLKQSATQERQQSSGDEEEEDLSGINYGYEVDTGRVERSSHQDPYPWREKTN</sequence>
<evidence type="ECO:0000256" key="5">
    <source>
        <dbReference type="ARBA" id="ARBA00022490"/>
    </source>
</evidence>
<keyword evidence="5" id="KW-0963">Cytoplasm</keyword>
<dbReference type="Proteomes" id="UP001356427">
    <property type="component" value="Unassembled WGS sequence"/>
</dbReference>
<dbReference type="InterPro" id="IPR026742">
    <property type="entry name" value="Centrosomal_kizuma"/>
</dbReference>
<comment type="subcellular location">
    <subcellularLocation>
        <location evidence="1">Cytoplasm</location>
        <location evidence="1">Cytoskeleton</location>
        <location evidence="1">Cilium basal body</location>
    </subcellularLocation>
    <subcellularLocation>
        <location evidence="2">Cytoplasm</location>
        <location evidence="2">Cytoskeleton</location>
        <location evidence="2">Microtubule organizing center</location>
        <location evidence="2">Centrosome</location>
    </subcellularLocation>
</comment>
<reference evidence="11 12" key="1">
    <citation type="submission" date="2021-04" db="EMBL/GenBank/DDBJ databases">
        <authorList>
            <person name="De Guttry C."/>
            <person name="Zahm M."/>
            <person name="Klopp C."/>
            <person name="Cabau C."/>
            <person name="Louis A."/>
            <person name="Berthelot C."/>
            <person name="Parey E."/>
            <person name="Roest Crollius H."/>
            <person name="Montfort J."/>
            <person name="Robinson-Rechavi M."/>
            <person name="Bucao C."/>
            <person name="Bouchez O."/>
            <person name="Gislard M."/>
            <person name="Lluch J."/>
            <person name="Milhes M."/>
            <person name="Lampietro C."/>
            <person name="Lopez Roques C."/>
            <person name="Donnadieu C."/>
            <person name="Braasch I."/>
            <person name="Desvignes T."/>
            <person name="Postlethwait J."/>
            <person name="Bobe J."/>
            <person name="Wedekind C."/>
            <person name="Guiguen Y."/>
        </authorList>
    </citation>
    <scope>NUCLEOTIDE SEQUENCE [LARGE SCALE GENOMIC DNA]</scope>
    <source>
        <strain evidence="11">Cs_M1</strain>
        <tissue evidence="11">Blood</tissue>
    </source>
</reference>
<keyword evidence="7" id="KW-0966">Cell projection</keyword>
<evidence type="ECO:0000256" key="9">
    <source>
        <dbReference type="ARBA" id="ARBA00031153"/>
    </source>
</evidence>
<accession>A0AAN8QL55</accession>
<proteinExistence type="inferred from homology"/>
<evidence type="ECO:0000256" key="10">
    <source>
        <dbReference type="SAM" id="MobiDB-lite"/>
    </source>
</evidence>
<evidence type="ECO:0000256" key="2">
    <source>
        <dbReference type="ARBA" id="ARBA00004300"/>
    </source>
</evidence>
<gene>
    <name evidence="11" type="ORF">J4Q44_G00222630</name>
</gene>
<dbReference type="PANTHER" id="PTHR16299:SF2">
    <property type="entry name" value="CENTROSOMAL PROTEIN KIZUNA"/>
    <property type="match status" value="1"/>
</dbReference>
<protein>
    <recommendedName>
        <fullName evidence="4">Centrosomal protein kizuna</fullName>
    </recommendedName>
    <alternativeName>
        <fullName evidence="9">Polo-like kinase 1 substrate 1</fullName>
    </alternativeName>
</protein>
<keyword evidence="6" id="KW-0206">Cytoskeleton</keyword>